<dbReference type="AlphaFoldDB" id="A0A2P2N6W4"/>
<name>A0A2P2N6W4_RHIMU</name>
<evidence type="ECO:0000313" key="1">
    <source>
        <dbReference type="EMBL" id="MBX38146.1"/>
    </source>
</evidence>
<accession>A0A2P2N6W4</accession>
<reference evidence="1" key="1">
    <citation type="submission" date="2018-02" db="EMBL/GenBank/DDBJ databases">
        <title>Rhizophora mucronata_Transcriptome.</title>
        <authorList>
            <person name="Meera S.P."/>
            <person name="Sreeshan A."/>
            <person name="Augustine A."/>
        </authorList>
    </citation>
    <scope>NUCLEOTIDE SEQUENCE</scope>
    <source>
        <tissue evidence="1">Leaf</tissue>
    </source>
</reference>
<organism evidence="1">
    <name type="scientific">Rhizophora mucronata</name>
    <name type="common">Asiatic mangrove</name>
    <dbReference type="NCBI Taxonomy" id="61149"/>
    <lineage>
        <taxon>Eukaryota</taxon>
        <taxon>Viridiplantae</taxon>
        <taxon>Streptophyta</taxon>
        <taxon>Embryophyta</taxon>
        <taxon>Tracheophyta</taxon>
        <taxon>Spermatophyta</taxon>
        <taxon>Magnoliopsida</taxon>
        <taxon>eudicotyledons</taxon>
        <taxon>Gunneridae</taxon>
        <taxon>Pentapetalae</taxon>
        <taxon>rosids</taxon>
        <taxon>fabids</taxon>
        <taxon>Malpighiales</taxon>
        <taxon>Rhizophoraceae</taxon>
        <taxon>Rhizophora</taxon>
    </lineage>
</organism>
<sequence>MIGHLLFDPPKALLGPLRHALLP</sequence>
<protein>
    <submittedName>
        <fullName evidence="1">Uncharacterized protein</fullName>
    </submittedName>
</protein>
<proteinExistence type="predicted"/>
<dbReference type="EMBL" id="GGEC01057662">
    <property type="protein sequence ID" value="MBX38146.1"/>
    <property type="molecule type" value="Transcribed_RNA"/>
</dbReference>